<keyword evidence="2" id="KW-1185">Reference proteome</keyword>
<evidence type="ECO:0000313" key="1">
    <source>
        <dbReference type="EMBL" id="EGF56671.1"/>
    </source>
</evidence>
<name>F3PTM3_9BACE</name>
<dbReference type="HOGENOM" id="CLU_1977098_0_0_10"/>
<dbReference type="RefSeq" id="WP_009125355.1">
    <property type="nucleotide sequence ID" value="NZ_GL882634.1"/>
</dbReference>
<evidence type="ECO:0000313" key="2">
    <source>
        <dbReference type="Proteomes" id="UP000003416"/>
    </source>
</evidence>
<sequence>MIKKIGYIESDGVKYISVTDVFAYLREQGVIDTDKRAHSYQWDFERSIVKLMHDAYKSGEKTDSDVPFIIEGSFYCHWVHFTYEDFVKSIKDVKNEMELKKVVYAIDLVETIDKNKMFYKRVYALK</sequence>
<dbReference type="GeneID" id="86049667"/>
<dbReference type="EMBL" id="AFBN01000037">
    <property type="protein sequence ID" value="EGF56671.1"/>
    <property type="molecule type" value="Genomic_DNA"/>
</dbReference>
<proteinExistence type="predicted"/>
<dbReference type="AlphaFoldDB" id="F3PTM3"/>
<organism evidence="1 2">
    <name type="scientific">Bacteroides fluxus YIT 12057</name>
    <dbReference type="NCBI Taxonomy" id="763034"/>
    <lineage>
        <taxon>Bacteria</taxon>
        <taxon>Pseudomonadati</taxon>
        <taxon>Bacteroidota</taxon>
        <taxon>Bacteroidia</taxon>
        <taxon>Bacteroidales</taxon>
        <taxon>Bacteroidaceae</taxon>
        <taxon>Bacteroides</taxon>
    </lineage>
</organism>
<dbReference type="Proteomes" id="UP000003416">
    <property type="component" value="Unassembled WGS sequence"/>
</dbReference>
<protein>
    <submittedName>
        <fullName evidence="1">Conserved domain protein</fullName>
    </submittedName>
</protein>
<reference evidence="1 2" key="1">
    <citation type="submission" date="2011-02" db="EMBL/GenBank/DDBJ databases">
        <authorList>
            <person name="Weinstock G."/>
            <person name="Sodergren E."/>
            <person name="Clifton S."/>
            <person name="Fulton L."/>
            <person name="Fulton B."/>
            <person name="Courtney L."/>
            <person name="Fronick C."/>
            <person name="Harrison M."/>
            <person name="Strong C."/>
            <person name="Farmer C."/>
            <person name="Delahaunty K."/>
            <person name="Markovic C."/>
            <person name="Hall O."/>
            <person name="Minx P."/>
            <person name="Tomlinson C."/>
            <person name="Mitreva M."/>
            <person name="Hou S."/>
            <person name="Chen J."/>
            <person name="Wollam A."/>
            <person name="Pepin K.H."/>
            <person name="Johnson M."/>
            <person name="Bhonagiri V."/>
            <person name="Zhang X."/>
            <person name="Suruliraj S."/>
            <person name="Warren W."/>
            <person name="Chinwalla A."/>
            <person name="Mardis E.R."/>
            <person name="Wilson R.K."/>
        </authorList>
    </citation>
    <scope>NUCLEOTIDE SEQUENCE [LARGE SCALE GENOMIC DNA]</scope>
    <source>
        <strain evidence="1 2">YIT 12057</strain>
    </source>
</reference>
<accession>F3PTM3</accession>
<comment type="caution">
    <text evidence="1">The sequence shown here is derived from an EMBL/GenBank/DDBJ whole genome shotgun (WGS) entry which is preliminary data.</text>
</comment>
<gene>
    <name evidence="1" type="ORF">HMPREF9446_02091</name>
</gene>